<reference evidence="4 5" key="1">
    <citation type="journal article" date="2017" name="Genome Announc.">
        <title>Twelve Complete Reference Genomes of Clinical Isolates in the Capnocytophaga Genus.</title>
        <authorList>
            <person name="Villarma A."/>
            <person name="Gulvik C.A."/>
            <person name="Rowe L.A."/>
            <person name="Sheth M."/>
            <person name="Juieng P."/>
            <person name="Nicholson A.C."/>
            <person name="Loparev V.N."/>
            <person name="McQuiston J.R."/>
        </authorList>
    </citation>
    <scope>NUCLEOTIDE SEQUENCE [LARGE SCALE GENOMIC DNA]</scope>
    <source>
        <strain evidence="4 5">G7591</strain>
    </source>
</reference>
<dbReference type="NCBIfam" id="TIGR00573">
    <property type="entry name" value="dnaq"/>
    <property type="match status" value="1"/>
</dbReference>
<dbReference type="PROSITE" id="PS50164">
    <property type="entry name" value="GIY_YIG"/>
    <property type="match status" value="1"/>
</dbReference>
<organism evidence="4 5">
    <name type="scientific">Capnocytophaga cynodegmi</name>
    <dbReference type="NCBI Taxonomy" id="28189"/>
    <lineage>
        <taxon>Bacteria</taxon>
        <taxon>Pseudomonadati</taxon>
        <taxon>Bacteroidota</taxon>
        <taxon>Flavobacteriia</taxon>
        <taxon>Flavobacteriales</taxon>
        <taxon>Flavobacteriaceae</taxon>
        <taxon>Capnocytophaga</taxon>
    </lineage>
</organism>
<proteinExistence type="predicted"/>
<dbReference type="Gene3D" id="3.40.1440.10">
    <property type="entry name" value="GIY-YIG endonuclease"/>
    <property type="match status" value="1"/>
</dbReference>
<dbReference type="Gene3D" id="3.30.420.10">
    <property type="entry name" value="Ribonuclease H-like superfamily/Ribonuclease H"/>
    <property type="match status" value="1"/>
</dbReference>
<dbReference type="SUPFAM" id="SSF82771">
    <property type="entry name" value="GIY-YIG endonuclease"/>
    <property type="match status" value="1"/>
</dbReference>
<evidence type="ECO:0000256" key="2">
    <source>
        <dbReference type="ARBA" id="ARBA00026073"/>
    </source>
</evidence>
<comment type="function">
    <text evidence="1">DNA polymerase III is a complex, multichain enzyme responsible for most of the replicative synthesis in bacteria. The epsilon subunit contain the editing function and is a proofreading 3'-5' exonuclease.</text>
</comment>
<keyword evidence="4" id="KW-0378">Hydrolase</keyword>
<dbReference type="GO" id="GO:0005829">
    <property type="term" value="C:cytosol"/>
    <property type="evidence" value="ECO:0007669"/>
    <property type="project" value="TreeGrafter"/>
</dbReference>
<dbReference type="Proteomes" id="UP000242855">
    <property type="component" value="Chromosome"/>
</dbReference>
<dbReference type="CDD" id="cd10434">
    <property type="entry name" value="GIY-YIG_UvrC_Cho"/>
    <property type="match status" value="1"/>
</dbReference>
<dbReference type="FunFam" id="3.30.420.10:FF:000045">
    <property type="entry name" value="3'-5' exonuclease DinG"/>
    <property type="match status" value="1"/>
</dbReference>
<dbReference type="GeneID" id="96782082"/>
<dbReference type="GO" id="GO:0045004">
    <property type="term" value="P:DNA replication proofreading"/>
    <property type="evidence" value="ECO:0007669"/>
    <property type="project" value="TreeGrafter"/>
</dbReference>
<dbReference type="GO" id="GO:0006289">
    <property type="term" value="P:nucleotide-excision repair"/>
    <property type="evidence" value="ECO:0007669"/>
    <property type="project" value="InterPro"/>
</dbReference>
<dbReference type="InterPro" id="IPR036397">
    <property type="entry name" value="RNaseH_sf"/>
</dbReference>
<dbReference type="GO" id="GO:0008408">
    <property type="term" value="F:3'-5' exonuclease activity"/>
    <property type="evidence" value="ECO:0007669"/>
    <property type="project" value="TreeGrafter"/>
</dbReference>
<dbReference type="PANTHER" id="PTHR30231:SF41">
    <property type="entry name" value="DNA POLYMERASE III SUBUNIT EPSILON"/>
    <property type="match status" value="1"/>
</dbReference>
<dbReference type="RefSeq" id="WP_098029413.1">
    <property type="nucleotide sequence ID" value="NZ_CP022378.1"/>
</dbReference>
<accession>A0A250E7F8</accession>
<dbReference type="InterPro" id="IPR012337">
    <property type="entry name" value="RNaseH-like_sf"/>
</dbReference>
<dbReference type="InterPro" id="IPR006054">
    <property type="entry name" value="DnaQ"/>
</dbReference>
<dbReference type="InterPro" id="IPR035901">
    <property type="entry name" value="GIY-YIG_endonuc_sf"/>
</dbReference>
<dbReference type="GO" id="GO:0003887">
    <property type="term" value="F:DNA-directed DNA polymerase activity"/>
    <property type="evidence" value="ECO:0007669"/>
    <property type="project" value="InterPro"/>
</dbReference>
<dbReference type="InterPro" id="IPR013520">
    <property type="entry name" value="Ribonucl_H"/>
</dbReference>
<dbReference type="AlphaFoldDB" id="A0A250E7F8"/>
<gene>
    <name evidence="4" type="ORF">CGC48_09745</name>
</gene>
<name>A0A250E7F8_9FLAO</name>
<protein>
    <submittedName>
        <fullName evidence="4">Exonuclease</fullName>
    </submittedName>
</protein>
<keyword evidence="4" id="KW-0269">Exonuclease</keyword>
<dbReference type="Pfam" id="PF00929">
    <property type="entry name" value="RNase_T"/>
    <property type="match status" value="1"/>
</dbReference>
<evidence type="ECO:0000313" key="4">
    <source>
        <dbReference type="EMBL" id="ATA68873.1"/>
    </source>
</evidence>
<comment type="subunit">
    <text evidence="2">DNA polymerase III contains a core (composed of alpha, epsilon and theta chains) that associates with a tau subunit. This core dimerizes to form the POLIII' complex. PolIII' associates with the gamma complex (composed of gamma, delta, delta', psi and chi chains) and with the beta chain to form the complete DNA polymerase III complex.</text>
</comment>
<feature type="domain" description="GIY-YIG" evidence="3">
    <location>
        <begin position="203"/>
        <end position="279"/>
    </location>
</feature>
<dbReference type="GO" id="GO:0003677">
    <property type="term" value="F:DNA binding"/>
    <property type="evidence" value="ECO:0007669"/>
    <property type="project" value="InterPro"/>
</dbReference>
<keyword evidence="4" id="KW-0540">Nuclease</keyword>
<evidence type="ECO:0000313" key="5">
    <source>
        <dbReference type="Proteomes" id="UP000242855"/>
    </source>
</evidence>
<dbReference type="InterPro" id="IPR000305">
    <property type="entry name" value="GIY-YIG_endonuc"/>
</dbReference>
<dbReference type="PANTHER" id="PTHR30231">
    <property type="entry name" value="DNA POLYMERASE III SUBUNIT EPSILON"/>
    <property type="match status" value="1"/>
</dbReference>
<sequence length="472" mass="54964">MSRNLHKSLYAILDIETTGGKYNEEGITEIAIYRYDGHKVVDQFISLVNPEREIQPFVTKLTGINNKMLQNAPKFYEIAKRIVEITENCTIVAHNASFDYRILQTEFRRLGYEFSRTSLCTVELSQQIIPGKESYSLGKLTRSLGIPVSEQHRASGDALATIKLFKYLLEKDSKKNIITSSLRNDFQQEMTSRHIRIINELPERIGVYYMHNKEGKIIYIGKHKNIKKRVNQIFTSATKKNQFLQRNTYSVTYEETGNELIAILKEIEEIRQNNPKFNRRNKYKTDNINYILTTHLNKAGYLCFSTKLLETNDNFITTFETQHQAQNFLYQITEEFQLCPKFQNLSQARKNCYNYTVGKCFGACVELEPVEQYNERAKNVLKKYGFVNQNIAIVDKGRNTGERSIILILDGNIKGYGFFNLNYQLSQLEIIENLITPLPNSLINRHILHSYLRNHNVLKIINLDKQKTFNNE</sequence>
<dbReference type="SMART" id="SM00465">
    <property type="entry name" value="GIYc"/>
    <property type="match status" value="1"/>
</dbReference>
<evidence type="ECO:0000259" key="3">
    <source>
        <dbReference type="PROSITE" id="PS50164"/>
    </source>
</evidence>
<dbReference type="Pfam" id="PF01541">
    <property type="entry name" value="GIY-YIG"/>
    <property type="match status" value="1"/>
</dbReference>
<evidence type="ECO:0000256" key="1">
    <source>
        <dbReference type="ARBA" id="ARBA00025483"/>
    </source>
</evidence>
<dbReference type="KEGG" id="ccyn:CGC48_09745"/>
<dbReference type="EMBL" id="CP022378">
    <property type="protein sequence ID" value="ATA68873.1"/>
    <property type="molecule type" value="Genomic_DNA"/>
</dbReference>
<dbReference type="CDD" id="cd06127">
    <property type="entry name" value="DEDDh"/>
    <property type="match status" value="1"/>
</dbReference>
<dbReference type="SMART" id="SM00479">
    <property type="entry name" value="EXOIII"/>
    <property type="match status" value="1"/>
</dbReference>
<dbReference type="InterPro" id="IPR047296">
    <property type="entry name" value="GIY-YIG_UvrC_Cho"/>
</dbReference>
<dbReference type="SUPFAM" id="SSF53098">
    <property type="entry name" value="Ribonuclease H-like"/>
    <property type="match status" value="1"/>
</dbReference>